<organism evidence="1 2">
    <name type="scientific">Streptomyces resistomycificus</name>
    <dbReference type="NCBI Taxonomy" id="67356"/>
    <lineage>
        <taxon>Bacteria</taxon>
        <taxon>Bacillati</taxon>
        <taxon>Actinomycetota</taxon>
        <taxon>Actinomycetes</taxon>
        <taxon>Kitasatosporales</taxon>
        <taxon>Streptomycetaceae</taxon>
        <taxon>Streptomyces</taxon>
        <taxon>Streptomyces aurantiacus group</taxon>
    </lineage>
</organism>
<gene>
    <name evidence="1" type="ORF">ADK37_12180</name>
</gene>
<dbReference type="STRING" id="67356.AQJ84_23900"/>
<accession>A0A0L8LGD5</accession>
<keyword evidence="2" id="KW-1185">Reference proteome</keyword>
<dbReference type="RefSeq" id="WP_063753037.1">
    <property type="nucleotide sequence ID" value="NZ_KL575586.1"/>
</dbReference>
<dbReference type="Proteomes" id="UP000037251">
    <property type="component" value="Unassembled WGS sequence"/>
</dbReference>
<sequence>MNSEAVAHLEWWANTSTCLARIPVSVEAATGDAWRATALPELDPETRDSLAFLIDLSPVFTLRFKNDAVVEVVAELAGDLNRLHLRTTPSPHE</sequence>
<evidence type="ECO:0000313" key="2">
    <source>
        <dbReference type="Proteomes" id="UP000037251"/>
    </source>
</evidence>
<evidence type="ECO:0000313" key="1">
    <source>
        <dbReference type="EMBL" id="KOG37159.1"/>
    </source>
</evidence>
<dbReference type="AlphaFoldDB" id="A0A0L8LGD5"/>
<dbReference type="EMBL" id="LGUS01000116">
    <property type="protein sequence ID" value="KOG37159.1"/>
    <property type="molecule type" value="Genomic_DNA"/>
</dbReference>
<comment type="caution">
    <text evidence="1">The sequence shown here is derived from an EMBL/GenBank/DDBJ whole genome shotgun (WGS) entry which is preliminary data.</text>
</comment>
<name>A0A0L8LGD5_9ACTN</name>
<dbReference type="OrthoDB" id="3382315at2"/>
<reference evidence="2" key="1">
    <citation type="submission" date="2015-07" db="EMBL/GenBank/DDBJ databases">
        <authorList>
            <person name="Ju K.-S."/>
            <person name="Doroghazi J.R."/>
            <person name="Metcalf W.W."/>
        </authorList>
    </citation>
    <scope>NUCLEOTIDE SEQUENCE [LARGE SCALE GENOMIC DNA]</scope>
    <source>
        <strain evidence="2">NRRL 2290</strain>
    </source>
</reference>
<dbReference type="eggNOG" id="ENOG5031W7D">
    <property type="taxonomic scope" value="Bacteria"/>
</dbReference>
<protein>
    <submittedName>
        <fullName evidence="1">Uncharacterized protein</fullName>
    </submittedName>
</protein>
<dbReference type="PATRIC" id="fig|67356.5.peg.2631"/>
<proteinExistence type="predicted"/>